<sequence>MSVDFNVNQIPYRFFGDKLISTDKSNNLIIESSSNNIELKSNTKNFIFNNNIIFNYGLNLNDIDLSNIRSITAKTLNTNTLFLRNKERSQTSIEDTESIENGYIRATTIGNTISGSSNAYFTYINVSGGDSSFNNSVYIKDKLTVNGTTSISNDLIVNGKSFVTLYNAINNYIVNNSQQLVSAKITTNDLSATNISISNDLVVVKTSFINDLTISGQMLNNVLKVPALFTIDPSGHGNPSGTLIINGDLMVYGNNTIIASSNIEISDVAISVATNLNNKNDLSGNSAGLDISNVASLKYNGTLWNFSGGQVSVENKRVALDVSFIEFRSFSEASLASLNSDIDLSFGQLKNNIDNSYNAIYSRRQIDNSFLLITTFDLSKQSFASSIDNSYVTKLAFDGSFSTLKTYLDASYIIKSTSTNLNIIDNSLILLNNRLDFSYVSNSVFEGSFNNLKNQIDNSFASITITSLNTSSISVETINTKHHSQRFNNISWNQFGLDLSSGLSLSNNNNKTAISNDGKVVAYSLNDNLSIQELEQVVTTWTPSLTAPTWSTLSQFHWSAVSWSPYLRLFTSLSSGTDGATQSRSMWSTDAQFWNPSEGVDYNNTLFTSICWSQEKYMFVAVGNSGDRRLAYSYNGKKWFQWYNQAIIPLPLNSWSSICWSKELGIFVAVADDGGTNRVATGGATGGATGIEDWSSYVPVSENNRWTSVCWSAELRRFVAVAREGTNRVMTSITGYSWSLVSVSTPSTWSSVCWSKELELFVAVATSGSFNVMTSNNGTNWNATSSGIDSSWNSVCWSGELGVFVAVAGNGINRVMSSINGINWRAGIAAQANNWRSICWSPELGLFVAVSTNGTNRVMTSSLTTARAGSVYVYELSYNNWNRLGNNTIVGLSGDQLGYSLALSSNGRIVAASSLYKDASAGQVRIFELSNNSTWIQKGSNINGQRPGSESGYSISLAGSGNSIAIGAWKDNSNGTNAGAVRVYDFSASINDWRQKGQTINGVTGSFEGYSTALSLDGQTLASSSIASIASGGIVYSYNEYIIHRFDTSGTFIPKFNGPVEVLLVGGGGSGGRSIGGGGGGGGVIWIPVVNIIANTSYPVVVGSGGALGTNGESSSVFGATAAGGGSSGEWARGSGLAGGSGGGAAAEDPLNRGGDSSGNSLGMINGVNNIGTIYGNRGGHMTTARSDVPTRAAGGGGAGGQGLDTNTNIIGNVDNIIGNTGQTGAGSGGIGIVNSILGPSYYWGGGGGGGAHDNQLGGWGGLGGGGGGSGGNGGGAGGGSALNIGISGEFGAGNGGTNTGGGGGGGSLFSPGGRGGSGIVVIRYKKSDVKIFAWSGTTWEDKGFIRGPDISNSYFGISIKLSANGNTIVVGAPGAPGYTEYRITPIYEYNSSLMTWQNHRNNAISVYGRDLAVILDASQNAQANAIRNNTNAFIGGRRVANPISATGKTAADWEWVTGDAWSYENFANGEPNGTNEKAVHFWTTEGKWNDIPLENNYPAIYMYYKARSLNVGQAYVYGYQGGTTWTQLGQTIREISGGINFGSSVNISNDGTIISVGTNDISSNRGYVNVYKYVNNYWTQISNSLNGNVATFKAGLHALAGDGTTLIQSNNSYYSVYGINKLLALNSPVTTISGNLIVIGNMSVNSLDISGNHSYSSNGYSSKMFNSNLSSAIMKDYYSNVTSTKDLKVQIYGNGDIKNKNNSFSSLSDSRLKENIVTSGPKLEDLLKVRVVNYNLKGSNSTNYIGVVAQELEELFPNLVTELEPSPKDVEEGRTIRYKAVNYSSFDSILIKALQEQNAMLKNITQNIEALEAALEAE</sequence>
<organism evidence="4">
    <name type="scientific">viral metagenome</name>
    <dbReference type="NCBI Taxonomy" id="1070528"/>
    <lineage>
        <taxon>unclassified sequences</taxon>
        <taxon>metagenomes</taxon>
        <taxon>organismal metagenomes</taxon>
    </lineage>
</organism>
<dbReference type="InterPro" id="IPR016187">
    <property type="entry name" value="CTDL_fold"/>
</dbReference>
<dbReference type="PROSITE" id="PS50041">
    <property type="entry name" value="C_TYPE_LECTIN_2"/>
    <property type="match status" value="1"/>
</dbReference>
<reference evidence="4" key="1">
    <citation type="journal article" date="2020" name="Nature">
        <title>Giant virus diversity and host interactions through global metagenomics.</title>
        <authorList>
            <person name="Schulz F."/>
            <person name="Roux S."/>
            <person name="Paez-Espino D."/>
            <person name="Jungbluth S."/>
            <person name="Walsh D.A."/>
            <person name="Denef V.J."/>
            <person name="McMahon K.D."/>
            <person name="Konstantinidis K.T."/>
            <person name="Eloe-Fadrosh E.A."/>
            <person name="Kyrpides N.C."/>
            <person name="Woyke T."/>
        </authorList>
    </citation>
    <scope>NUCLEOTIDE SEQUENCE</scope>
    <source>
        <strain evidence="4">GVMAG-M-3300023174-116</strain>
    </source>
</reference>
<evidence type="ECO:0000256" key="1">
    <source>
        <dbReference type="SAM" id="MobiDB-lite"/>
    </source>
</evidence>
<dbReference type="EMBL" id="MN739534">
    <property type="protein sequence ID" value="QHT11346.1"/>
    <property type="molecule type" value="Genomic_DNA"/>
</dbReference>
<proteinExistence type="predicted"/>
<dbReference type="Pfam" id="PF13884">
    <property type="entry name" value="Peptidase_S74"/>
    <property type="match status" value="1"/>
</dbReference>
<accession>A0A6C0D2R3</accession>
<dbReference type="InterPro" id="IPR030392">
    <property type="entry name" value="S74_ICA"/>
</dbReference>
<protein>
    <recommendedName>
        <fullName evidence="5">Peptidase S74 domain-containing protein</fullName>
    </recommendedName>
</protein>
<evidence type="ECO:0008006" key="5">
    <source>
        <dbReference type="Google" id="ProtNLM"/>
    </source>
</evidence>
<name>A0A6C0D2R3_9ZZZZ</name>
<dbReference type="CDD" id="cd00037">
    <property type="entry name" value="CLECT"/>
    <property type="match status" value="1"/>
</dbReference>
<dbReference type="PANTHER" id="PTHR36220:SF1">
    <property type="entry name" value="GAMMA TUBULIN COMPLEX COMPONENT C-TERMINAL DOMAIN-CONTAINING PROTEIN"/>
    <property type="match status" value="1"/>
</dbReference>
<feature type="domain" description="Peptidase S74" evidence="3">
    <location>
        <begin position="1709"/>
        <end position="1816"/>
    </location>
</feature>
<dbReference type="PROSITE" id="PS51470">
    <property type="entry name" value="FG_GAP"/>
    <property type="match status" value="1"/>
</dbReference>
<dbReference type="PANTHER" id="PTHR36220">
    <property type="entry name" value="UNNAMED PRODUCT"/>
    <property type="match status" value="1"/>
</dbReference>
<dbReference type="Pfam" id="PF21722">
    <property type="entry name" value="Gly_rich_2"/>
    <property type="match status" value="1"/>
</dbReference>
<dbReference type="InterPro" id="IPR049304">
    <property type="entry name" value="Gly_rich_dom"/>
</dbReference>
<feature type="compositionally biased region" description="Gly residues" evidence="1">
    <location>
        <begin position="1136"/>
        <end position="1145"/>
    </location>
</feature>
<feature type="region of interest" description="Disordered" evidence="1">
    <location>
        <begin position="1133"/>
        <end position="1159"/>
    </location>
</feature>
<dbReference type="SUPFAM" id="SSF56436">
    <property type="entry name" value="C-type lectin-like"/>
    <property type="match status" value="1"/>
</dbReference>
<dbReference type="InterPro" id="IPR016186">
    <property type="entry name" value="C-type_lectin-like/link_sf"/>
</dbReference>
<evidence type="ECO:0000313" key="4">
    <source>
        <dbReference type="EMBL" id="QHT11346.1"/>
    </source>
</evidence>
<dbReference type="PROSITE" id="PS51688">
    <property type="entry name" value="ICA"/>
    <property type="match status" value="1"/>
</dbReference>
<dbReference type="SUPFAM" id="SSF101898">
    <property type="entry name" value="NHL repeat"/>
    <property type="match status" value="1"/>
</dbReference>
<feature type="domain" description="C-type lectin" evidence="2">
    <location>
        <begin position="1388"/>
        <end position="1501"/>
    </location>
</feature>
<dbReference type="InterPro" id="IPR001304">
    <property type="entry name" value="C-type_lectin-like"/>
</dbReference>
<evidence type="ECO:0000259" key="2">
    <source>
        <dbReference type="PROSITE" id="PS50041"/>
    </source>
</evidence>
<dbReference type="InterPro" id="IPR013519">
    <property type="entry name" value="Int_alpha_beta-p"/>
</dbReference>
<dbReference type="Gene3D" id="3.10.100.10">
    <property type="entry name" value="Mannose-Binding Protein A, subunit A"/>
    <property type="match status" value="1"/>
</dbReference>
<dbReference type="SUPFAM" id="SSF75011">
    <property type="entry name" value="3-carboxy-cis,cis-mucoante lactonizing enzyme"/>
    <property type="match status" value="1"/>
</dbReference>
<evidence type="ECO:0000259" key="3">
    <source>
        <dbReference type="PROSITE" id="PS51688"/>
    </source>
</evidence>